<dbReference type="GO" id="GO:0005576">
    <property type="term" value="C:extracellular region"/>
    <property type="evidence" value="ECO:0007669"/>
    <property type="project" value="InterPro"/>
</dbReference>
<feature type="compositionally biased region" description="Basic residues" evidence="1">
    <location>
        <begin position="194"/>
        <end position="206"/>
    </location>
</feature>
<evidence type="ECO:0000313" key="4">
    <source>
        <dbReference type="EMBL" id="KAF7492238.1"/>
    </source>
</evidence>
<dbReference type="PROSITE" id="PS50940">
    <property type="entry name" value="CHIT_BIND_II"/>
    <property type="match status" value="1"/>
</dbReference>
<evidence type="ECO:0000313" key="6">
    <source>
        <dbReference type="Proteomes" id="UP000070412"/>
    </source>
</evidence>
<feature type="region of interest" description="Disordered" evidence="1">
    <location>
        <begin position="183"/>
        <end position="231"/>
    </location>
</feature>
<sequence>MSRKKHHRIVVKIILMVNSLLPIILATSSSYEIVEEEPISLNSIEKANQGFICQSEGYFADVAFGCQFYHVCENANNPFDKPSFVKHTFSCVNGTVFNQMSFTCTRFDDSIPCEQSPNYFYLNKRNGDPKAYFLTDEEILNSPTQSPFTPISAATLHRHHHHHHHLEDNDDVADSSIVLDEDSDLNGYGDRRNPQHRLHQHHHHRNYSSSSRFDGYRGQNLMSSSSPPHTNGGHFINESDNYKNIAKNFTTQSSIHPRTIESEERDNEFSLNNVNNFSYHHQQQQQLNRNQNQIIETDDSERRKNDLISSVLNNYNPIDDNDHHPLEVMGDIFHVERKSLNHIENQQQPHQQDQTVRAPYELSEELATNHHQQHRQQSSSLPATTVAIDSDQSALKYSNDGNNNRQNLGVVSSTNINGNYEPATKVSTYVPLNLNYEELNEDDPQTNNEADILEVDNHIDFKRLNKNGADSKNEIDNNQKELIGEKLLLRTMNYVEPDRHQRNHQPQQQHQHQHDRNEIAALAMSHRDALRNSFEMDNNPSSFRSTSAPEIVEPIIPPPITVTPMRTKTTFTPATFSQLYVEKKRQQQLHQQQHPIFGPNISTTLGKNPFEQTPHLKSIKIKPTLKIFDHVKQEMIPIHNKSISSIFGTISPLSLLKNTQQSIPSSVSKYDLFKDTFQTDIGSRSPSPNTGLQSPIRIHKPLLNYRPTIQHPNNNAQPFILSALGQNNNNLNSNKVENNFLLNNNVDITGARSHHHQQQQHNNNNLH</sequence>
<dbReference type="OrthoDB" id="6516828at2759"/>
<reference evidence="6" key="1">
    <citation type="journal article" date="2020" name="PLoS Negl. Trop. Dis.">
        <title>High-quality nuclear genome for Sarcoptes scabiei-A critical resource for a neglected parasite.</title>
        <authorList>
            <person name="Korhonen P.K."/>
            <person name="Gasser R.B."/>
            <person name="Ma G."/>
            <person name="Wang T."/>
            <person name="Stroehlein A.J."/>
            <person name="Young N.D."/>
            <person name="Ang C.S."/>
            <person name="Fernando D.D."/>
            <person name="Lu H.C."/>
            <person name="Taylor S."/>
            <person name="Reynolds S.L."/>
            <person name="Mofiz E."/>
            <person name="Najaraj S.H."/>
            <person name="Gowda H."/>
            <person name="Madugundu A."/>
            <person name="Renuse S."/>
            <person name="Holt D."/>
            <person name="Pandey A."/>
            <person name="Papenfuss A.T."/>
            <person name="Fischer K."/>
        </authorList>
    </citation>
    <scope>NUCLEOTIDE SEQUENCE [LARGE SCALE GENOMIC DNA]</scope>
</reference>
<organism evidence="4">
    <name type="scientific">Sarcoptes scabiei</name>
    <name type="common">Itch mite</name>
    <name type="synonym">Acarus scabiei</name>
    <dbReference type="NCBI Taxonomy" id="52283"/>
    <lineage>
        <taxon>Eukaryota</taxon>
        <taxon>Metazoa</taxon>
        <taxon>Ecdysozoa</taxon>
        <taxon>Arthropoda</taxon>
        <taxon>Chelicerata</taxon>
        <taxon>Arachnida</taxon>
        <taxon>Acari</taxon>
        <taxon>Acariformes</taxon>
        <taxon>Sarcoptiformes</taxon>
        <taxon>Astigmata</taxon>
        <taxon>Psoroptidia</taxon>
        <taxon>Sarcoptoidea</taxon>
        <taxon>Sarcoptidae</taxon>
        <taxon>Sarcoptinae</taxon>
        <taxon>Sarcoptes</taxon>
    </lineage>
</organism>
<dbReference type="EnsemblMetazoa" id="SSS_5654s_mrna">
    <property type="protein sequence ID" value="KAF7492238.1"/>
    <property type="gene ID" value="SSS_5654"/>
</dbReference>
<gene>
    <name evidence="4" type="ORF">SSS_5654</name>
</gene>
<feature type="domain" description="Chitin-binding type-2" evidence="3">
    <location>
        <begin position="50"/>
        <end position="115"/>
    </location>
</feature>
<name>A0A834VG16_SARSC</name>
<evidence type="ECO:0000256" key="1">
    <source>
        <dbReference type="SAM" id="MobiDB-lite"/>
    </source>
</evidence>
<dbReference type="InterPro" id="IPR002557">
    <property type="entry name" value="Chitin-bd_dom"/>
</dbReference>
<feature type="compositionally biased region" description="Polar residues" evidence="1">
    <location>
        <begin position="220"/>
        <end position="229"/>
    </location>
</feature>
<evidence type="ECO:0000259" key="3">
    <source>
        <dbReference type="PROSITE" id="PS50940"/>
    </source>
</evidence>
<keyword evidence="2" id="KW-0732">Signal</keyword>
<feature type="chain" id="PRO_5038259566" description="Chitin-binding type-2 domain-containing protein" evidence="2">
    <location>
        <begin position="27"/>
        <end position="767"/>
    </location>
</feature>
<accession>A0A834VG16</accession>
<proteinExistence type="predicted"/>
<evidence type="ECO:0000256" key="2">
    <source>
        <dbReference type="SAM" id="SignalP"/>
    </source>
</evidence>
<dbReference type="GO" id="GO:0008061">
    <property type="term" value="F:chitin binding"/>
    <property type="evidence" value="ECO:0007669"/>
    <property type="project" value="InterPro"/>
</dbReference>
<evidence type="ECO:0000313" key="5">
    <source>
        <dbReference type="EnsemblMetazoa" id="KAF7492238.1"/>
    </source>
</evidence>
<protein>
    <recommendedName>
        <fullName evidence="3">Chitin-binding type-2 domain-containing protein</fullName>
    </recommendedName>
</protein>
<feature type="signal peptide" evidence="2">
    <location>
        <begin position="1"/>
        <end position="26"/>
    </location>
</feature>
<dbReference type="EMBL" id="WVUK01000056">
    <property type="protein sequence ID" value="KAF7492238.1"/>
    <property type="molecule type" value="Genomic_DNA"/>
</dbReference>
<keyword evidence="6" id="KW-1185">Reference proteome</keyword>
<reference evidence="5" key="3">
    <citation type="submission" date="2022-06" db="UniProtKB">
        <authorList>
            <consortium name="EnsemblMetazoa"/>
        </authorList>
    </citation>
    <scope>IDENTIFICATION</scope>
</reference>
<dbReference type="Proteomes" id="UP000070412">
    <property type="component" value="Unassembled WGS sequence"/>
</dbReference>
<reference evidence="4" key="2">
    <citation type="submission" date="2020-01" db="EMBL/GenBank/DDBJ databases">
        <authorList>
            <person name="Korhonen P.K.K."/>
            <person name="Guangxu M.G."/>
            <person name="Wang T.W."/>
            <person name="Stroehlein A.J.S."/>
            <person name="Young N.D."/>
            <person name="Ang C.-S.A."/>
            <person name="Fernando D.W.F."/>
            <person name="Lu H.L."/>
            <person name="Taylor S.T."/>
            <person name="Ehtesham M.E.M."/>
            <person name="Najaraj S.H.N."/>
            <person name="Harsha G.H.G."/>
            <person name="Madugundu A.M."/>
            <person name="Renuse S.R."/>
            <person name="Holt D.H."/>
            <person name="Pandey A.P."/>
            <person name="Papenfuss A.P."/>
            <person name="Gasser R.B.G."/>
            <person name="Fischer K.F."/>
        </authorList>
    </citation>
    <scope>NUCLEOTIDE SEQUENCE</scope>
    <source>
        <strain evidence="4">SSS_KF_BRIS2020</strain>
    </source>
</reference>
<dbReference type="AlphaFoldDB" id="A0A834VG16"/>